<evidence type="ECO:0000256" key="1">
    <source>
        <dbReference type="SAM" id="SignalP"/>
    </source>
</evidence>
<keyword evidence="1" id="KW-0732">Signal</keyword>
<reference evidence="2" key="1">
    <citation type="submission" date="2020-07" db="EMBL/GenBank/DDBJ databases">
        <title>Clarias magur genome sequencing, assembly and annotation.</title>
        <authorList>
            <person name="Kushwaha B."/>
            <person name="Kumar R."/>
            <person name="Das P."/>
            <person name="Joshi C.G."/>
            <person name="Kumar D."/>
            <person name="Nagpure N.S."/>
            <person name="Pandey M."/>
            <person name="Agarwal S."/>
            <person name="Srivastava S."/>
            <person name="Singh M."/>
            <person name="Sahoo L."/>
            <person name="Jayasankar P."/>
            <person name="Meher P.K."/>
            <person name="Koringa P.G."/>
            <person name="Iquebal M.A."/>
            <person name="Das S.P."/>
            <person name="Bit A."/>
            <person name="Patnaik S."/>
            <person name="Patel N."/>
            <person name="Shah T.M."/>
            <person name="Hinsu A."/>
            <person name="Jena J.K."/>
        </authorList>
    </citation>
    <scope>NUCLEOTIDE SEQUENCE</scope>
    <source>
        <strain evidence="2">CIFAMagur01</strain>
        <tissue evidence="2">Testis</tissue>
    </source>
</reference>
<keyword evidence="3" id="KW-1185">Reference proteome</keyword>
<dbReference type="PROSITE" id="PS51257">
    <property type="entry name" value="PROKAR_LIPOPROTEIN"/>
    <property type="match status" value="1"/>
</dbReference>
<organism evidence="2 3">
    <name type="scientific">Clarias magur</name>
    <name type="common">Asian catfish</name>
    <name type="synonym">Macropteronotus magur</name>
    <dbReference type="NCBI Taxonomy" id="1594786"/>
    <lineage>
        <taxon>Eukaryota</taxon>
        <taxon>Metazoa</taxon>
        <taxon>Chordata</taxon>
        <taxon>Craniata</taxon>
        <taxon>Vertebrata</taxon>
        <taxon>Euteleostomi</taxon>
        <taxon>Actinopterygii</taxon>
        <taxon>Neopterygii</taxon>
        <taxon>Teleostei</taxon>
        <taxon>Ostariophysi</taxon>
        <taxon>Siluriformes</taxon>
        <taxon>Clariidae</taxon>
        <taxon>Clarias</taxon>
    </lineage>
</organism>
<accession>A0A8J4UDX6</accession>
<feature type="chain" id="PRO_5035187286" evidence="1">
    <location>
        <begin position="29"/>
        <end position="63"/>
    </location>
</feature>
<sequence>MPRLQQPGRCCWILALTLAACALLRAHAHPGCTSAVRPGRKEKLIKDVSFERTAVVYAARSTF</sequence>
<comment type="caution">
    <text evidence="2">The sequence shown here is derived from an EMBL/GenBank/DDBJ whole genome shotgun (WGS) entry which is preliminary data.</text>
</comment>
<gene>
    <name evidence="2" type="ORF">DAT39_005744</name>
</gene>
<dbReference type="AlphaFoldDB" id="A0A8J4UDX6"/>
<feature type="signal peptide" evidence="1">
    <location>
        <begin position="1"/>
        <end position="28"/>
    </location>
</feature>
<dbReference type="EMBL" id="QNUK01000055">
    <property type="protein sequence ID" value="KAF5904566.1"/>
    <property type="molecule type" value="Genomic_DNA"/>
</dbReference>
<evidence type="ECO:0000313" key="2">
    <source>
        <dbReference type="EMBL" id="KAF5904566.1"/>
    </source>
</evidence>
<protein>
    <submittedName>
        <fullName evidence="2">Uncharacterized protein</fullName>
    </submittedName>
</protein>
<dbReference type="Proteomes" id="UP000727407">
    <property type="component" value="Unassembled WGS sequence"/>
</dbReference>
<evidence type="ECO:0000313" key="3">
    <source>
        <dbReference type="Proteomes" id="UP000727407"/>
    </source>
</evidence>
<name>A0A8J4UDX6_CLAMG</name>
<proteinExistence type="predicted"/>